<feature type="compositionally biased region" description="Acidic residues" evidence="1">
    <location>
        <begin position="29"/>
        <end position="42"/>
    </location>
</feature>
<reference evidence="2 3" key="1">
    <citation type="submission" date="2018-09" db="EMBL/GenBank/DDBJ databases">
        <title>Genomic investigation of the strawberry pathogen Phytophthora fragariae indicates pathogenicity is determined by transcriptional variation in three key races.</title>
        <authorList>
            <person name="Adams T.M."/>
            <person name="Armitage A.D."/>
            <person name="Sobczyk M.K."/>
            <person name="Bates H.J."/>
            <person name="Dunwell J.M."/>
            <person name="Nellist C.F."/>
            <person name="Harrison R.J."/>
        </authorList>
    </citation>
    <scope>NUCLEOTIDE SEQUENCE [LARGE SCALE GENOMIC DNA]</scope>
    <source>
        <strain evidence="2 3">BC-23</strain>
    </source>
</reference>
<dbReference type="EMBL" id="QXGC01000010">
    <property type="protein sequence ID" value="KAE9255543.1"/>
    <property type="molecule type" value="Genomic_DNA"/>
</dbReference>
<proteinExistence type="predicted"/>
<gene>
    <name evidence="2" type="ORF">PF004_g505</name>
</gene>
<comment type="caution">
    <text evidence="2">The sequence shown here is derived from an EMBL/GenBank/DDBJ whole genome shotgun (WGS) entry which is preliminary data.</text>
</comment>
<feature type="region of interest" description="Disordered" evidence="1">
    <location>
        <begin position="1125"/>
        <end position="1167"/>
    </location>
</feature>
<dbReference type="InterPro" id="IPR032675">
    <property type="entry name" value="LRR_dom_sf"/>
</dbReference>
<dbReference type="PANTHER" id="PTHR46723:SF1">
    <property type="entry name" value="LEUCINE-RICH REPEAT AND IQ DOMAIN-CONTAINING PROTEIN 3"/>
    <property type="match status" value="1"/>
</dbReference>
<dbReference type="Gene3D" id="3.80.10.10">
    <property type="entry name" value="Ribonuclease Inhibitor"/>
    <property type="match status" value="1"/>
</dbReference>
<sequence>MSSLFEEPTDEAIDVDRQEVEVTAKPDVIEEESQTAQEEEHDEALKEEKEDDAIEEKGEVSASERVEEAVREIDEVSPWGENDTNQEADTGVEEDEGDDDEDDAWEWQLRVVQRVSEGMLDLSLFTSGGFDFVVVLNVQQNALRDLEPIAGMARTLRVLNAAQNEIATLPDYDFWEKFRCLSLCFLSQNALRTWTDVQGLEGCAGSLTWLTLSNNPLMTLKNARSFVVNKLPFLKALDNFVTTDQEVIQHARPNARFNALAPRLSISHLHMPLEFETDDAALLYVGETEAAIASIHADNSPSLRAQKLARGYLSRRANFPRFRDVRELVIHVQKHIRGFLLRQFIKRQICDLVAANGESKLLMASVAAGHGLLSPLARRSFEKLLPIVRRWRTHFQARKRAVAIKKIRFWCQMVYQRHARRTRQLLRDQQEIWIYYTPEFEQELLTLATRVARRDPYLMTLSREDRLELLRERCAQSGMSVLRGPNPNSNVVRMATSRSERSPTPVSRGQHCQREEDEGYKLLRMDRDAQSTLDGSLQNAQHSRASPPGWPALIRAFPSDNVLENRLLVTEKQFLLQDLERIASIQTQHRQAIANSEANEGKSPTRLQLMMKRQSRAVLLHLAQVTREVRQRLVICNRKILSACVKQQRRRHEKLANKNHFSLAKTKVRARGHAPTRWERKRLSSDSSAHSCDYRKMKVFIPWTIDMYLHIVASLERAVAMCSVGPAKAFALPYEEAKRADAALLIQSVWRASVCHSRRNALEIAIARALVCIQRWWRFRIGLRRRLDVLRACMLVGASINSRTLFMEASVYHTLVESWSAVQAIISRHRCPEHRLHCRIVSGANVELTLTPGQLLLYNASREERSILLPQHQHHQIVAGTSSAHVSSSKIELWANQRCSAYFPVWMPGTPDPEQESMTSRFEDAAALLLVDGVQVEPTLMERELMLGVTQPPVAEMFAQMNPFREFPMCQRVVNSATRVMDLAHRLSAHKSTRNWQLEPSQQGLDATSFVRLTFESIDEARKRALVLLCKTFDPITKTYARMFSLEALFGAAFRHHQWALSQAASRDEVDSVLDDSRVWLQDEFPSRWWINTEQKLETLRSAIAARGTSQSILTTARASPTFHVQQIPPSEPQVMEPVRPPDVETRGPPRVFPRPPQPESNTSAVPLHVIESTLPPNAERHPSDRMQVHVPAVPIQPQAPSRPVTPSTPLGSSRHQKLVNRLGKACYPCIEDKQYQEQKTRDHHVRDLREEGERAMEALIVDRRMLQREKATEVANIKLDIDVKLQRMRFEHELEQIHARGALEQQRNTSRRRKLTRKFETSFVAQSGALMRRAARAAVASSLKTEEQEQQRLAAAVKVREAEALERRRDAKSFWFVKNRQDKRDMEAVRLLRSAEVDKAERSRRASLQRRINEDAEIKKMLRLMSAFNHPAIVNKSQRCGSRLRLTSLICEFASSQAQPLREGCRLPAMDQFHALAG</sequence>
<dbReference type="PROSITE" id="PS50096">
    <property type="entry name" value="IQ"/>
    <property type="match status" value="2"/>
</dbReference>
<evidence type="ECO:0000313" key="2">
    <source>
        <dbReference type="EMBL" id="KAE9255543.1"/>
    </source>
</evidence>
<dbReference type="InterPro" id="IPR052859">
    <property type="entry name" value="LRR-IQ_domain_protein"/>
</dbReference>
<name>A0A6G0PV20_9STRA</name>
<feature type="compositionally biased region" description="Acidic residues" evidence="1">
    <location>
        <begin position="84"/>
        <end position="102"/>
    </location>
</feature>
<feature type="region of interest" description="Disordered" evidence="1">
    <location>
        <begin position="1196"/>
        <end position="1215"/>
    </location>
</feature>
<feature type="compositionally biased region" description="Basic and acidic residues" evidence="1">
    <location>
        <begin position="14"/>
        <end position="28"/>
    </location>
</feature>
<dbReference type="SUPFAM" id="SSF52058">
    <property type="entry name" value="L domain-like"/>
    <property type="match status" value="1"/>
</dbReference>
<feature type="region of interest" description="Disordered" evidence="1">
    <location>
        <begin position="1"/>
        <end position="102"/>
    </location>
</feature>
<dbReference type="PANTHER" id="PTHR46723">
    <property type="entry name" value="LEUCINE-RICH REPEAT AND IQ DOMAIN-CONTAINING PROTEIN 3"/>
    <property type="match status" value="1"/>
</dbReference>
<evidence type="ECO:0000313" key="3">
    <source>
        <dbReference type="Proteomes" id="UP000476176"/>
    </source>
</evidence>
<organism evidence="2 3">
    <name type="scientific">Phytophthora fragariae</name>
    <dbReference type="NCBI Taxonomy" id="53985"/>
    <lineage>
        <taxon>Eukaryota</taxon>
        <taxon>Sar</taxon>
        <taxon>Stramenopiles</taxon>
        <taxon>Oomycota</taxon>
        <taxon>Peronosporomycetes</taxon>
        <taxon>Peronosporales</taxon>
        <taxon>Peronosporaceae</taxon>
        <taxon>Phytophthora</taxon>
    </lineage>
</organism>
<protein>
    <submittedName>
        <fullName evidence="2">Uncharacterized protein</fullName>
    </submittedName>
</protein>
<accession>A0A6G0PV20</accession>
<dbReference type="Proteomes" id="UP000476176">
    <property type="component" value="Unassembled WGS sequence"/>
</dbReference>
<evidence type="ECO:0000256" key="1">
    <source>
        <dbReference type="SAM" id="MobiDB-lite"/>
    </source>
</evidence>
<feature type="compositionally biased region" description="Basic and acidic residues" evidence="1">
    <location>
        <begin position="55"/>
        <end position="74"/>
    </location>
</feature>
<feature type="compositionally biased region" description="Polar residues" evidence="1">
    <location>
        <begin position="1205"/>
        <end position="1214"/>
    </location>
</feature>